<evidence type="ECO:0000313" key="3">
    <source>
        <dbReference type="EMBL" id="PXX63031.1"/>
    </source>
</evidence>
<evidence type="ECO:0000256" key="1">
    <source>
        <dbReference type="SAM" id="Phobius"/>
    </source>
</evidence>
<dbReference type="AlphaFoldDB" id="A0A318KC23"/>
<comment type="caution">
    <text evidence="3">The sequence shown here is derived from an EMBL/GenBank/DDBJ whole genome shotgun (WGS) entry which is preliminary data.</text>
</comment>
<dbReference type="Proteomes" id="UP000247569">
    <property type="component" value="Unassembled WGS sequence"/>
</dbReference>
<keyword evidence="1" id="KW-1133">Transmembrane helix</keyword>
<organism evidence="3 4">
    <name type="scientific">Nocardia tenerifensis</name>
    <dbReference type="NCBI Taxonomy" id="228006"/>
    <lineage>
        <taxon>Bacteria</taxon>
        <taxon>Bacillati</taxon>
        <taxon>Actinomycetota</taxon>
        <taxon>Actinomycetes</taxon>
        <taxon>Mycobacteriales</taxon>
        <taxon>Nocardiaceae</taxon>
        <taxon>Nocardia</taxon>
    </lineage>
</organism>
<dbReference type="PANTHER" id="PTHR14969">
    <property type="entry name" value="SPHINGOSINE-1-PHOSPHATE PHOSPHOHYDROLASE"/>
    <property type="match status" value="1"/>
</dbReference>
<feature type="transmembrane region" description="Helical" evidence="1">
    <location>
        <begin position="98"/>
        <end position="117"/>
    </location>
</feature>
<dbReference type="Pfam" id="PF01569">
    <property type="entry name" value="PAP2"/>
    <property type="match status" value="1"/>
</dbReference>
<feature type="transmembrane region" description="Helical" evidence="1">
    <location>
        <begin position="124"/>
        <end position="146"/>
    </location>
</feature>
<evidence type="ECO:0000259" key="2">
    <source>
        <dbReference type="SMART" id="SM00014"/>
    </source>
</evidence>
<dbReference type="Gene3D" id="1.20.144.10">
    <property type="entry name" value="Phosphatidic acid phosphatase type 2/haloperoxidase"/>
    <property type="match status" value="2"/>
</dbReference>
<name>A0A318KC23_9NOCA</name>
<proteinExistence type="predicted"/>
<dbReference type="SMART" id="SM00014">
    <property type="entry name" value="acidPPc"/>
    <property type="match status" value="1"/>
</dbReference>
<dbReference type="CDD" id="cd03392">
    <property type="entry name" value="PAP2_like_2"/>
    <property type="match status" value="1"/>
</dbReference>
<feature type="transmembrane region" description="Helical" evidence="1">
    <location>
        <begin position="57"/>
        <end position="78"/>
    </location>
</feature>
<dbReference type="PANTHER" id="PTHR14969:SF13">
    <property type="entry name" value="AT30094P"/>
    <property type="match status" value="1"/>
</dbReference>
<sequence>MNLDRDIMMFLDDHRDPTVTTMARWAMDVGLSPFVLLACGVVGLVIAIAGRWWRLGLVVGGAAVSAMVLTWVLKTIIARPRPPVDLAIVHTGGWSMPSTVAAITAAGAATLFLSVTWPTSPVRWVAGIGLTAVVAAVGCAMVYLGAHWPSDVLAGWLLGLGIAAVAGRAGRDQPIGSSEVGATS</sequence>
<evidence type="ECO:0000313" key="4">
    <source>
        <dbReference type="Proteomes" id="UP000247569"/>
    </source>
</evidence>
<accession>A0A318KC23</accession>
<feature type="transmembrane region" description="Helical" evidence="1">
    <location>
        <begin position="31"/>
        <end position="50"/>
    </location>
</feature>
<dbReference type="InterPro" id="IPR000326">
    <property type="entry name" value="PAP2/HPO"/>
</dbReference>
<keyword evidence="1" id="KW-0812">Transmembrane</keyword>
<dbReference type="EMBL" id="QJKF01000006">
    <property type="protein sequence ID" value="PXX63031.1"/>
    <property type="molecule type" value="Genomic_DNA"/>
</dbReference>
<dbReference type="InterPro" id="IPR036938">
    <property type="entry name" value="PAP2/HPO_sf"/>
</dbReference>
<feature type="domain" description="Phosphatidic acid phosphatase type 2/haloperoxidase" evidence="2">
    <location>
        <begin position="55"/>
        <end position="167"/>
    </location>
</feature>
<reference evidence="3 4" key="1">
    <citation type="submission" date="2018-05" db="EMBL/GenBank/DDBJ databases">
        <title>Genomic Encyclopedia of Type Strains, Phase IV (KMG-IV): sequencing the most valuable type-strain genomes for metagenomic binning, comparative biology and taxonomic classification.</title>
        <authorList>
            <person name="Goeker M."/>
        </authorList>
    </citation>
    <scope>NUCLEOTIDE SEQUENCE [LARGE SCALE GENOMIC DNA]</scope>
    <source>
        <strain evidence="3 4">DSM 44704</strain>
    </source>
</reference>
<dbReference type="RefSeq" id="WP_051186112.1">
    <property type="nucleotide sequence ID" value="NZ_QJKF01000006.1"/>
</dbReference>
<protein>
    <submittedName>
        <fullName evidence="3">Undecaprenyl-diphosphatase</fullName>
    </submittedName>
</protein>
<keyword evidence="4" id="KW-1185">Reference proteome</keyword>
<gene>
    <name evidence="3" type="ORF">DFR70_10685</name>
</gene>
<keyword evidence="1" id="KW-0472">Membrane</keyword>
<dbReference type="SUPFAM" id="SSF48317">
    <property type="entry name" value="Acid phosphatase/Vanadium-dependent haloperoxidase"/>
    <property type="match status" value="1"/>
</dbReference>
<dbReference type="OrthoDB" id="5289372at2"/>